<keyword evidence="2" id="KW-1185">Reference proteome</keyword>
<accession>F4Q272</accession>
<dbReference type="RefSeq" id="XP_004366133.1">
    <property type="nucleotide sequence ID" value="XM_004366076.1"/>
</dbReference>
<gene>
    <name evidence="1" type="ORF">DFA_06759</name>
</gene>
<evidence type="ECO:0000313" key="1">
    <source>
        <dbReference type="EMBL" id="EGG18092.1"/>
    </source>
</evidence>
<name>F4Q272_CACFS</name>
<dbReference type="Proteomes" id="UP000007797">
    <property type="component" value="Unassembled WGS sequence"/>
</dbReference>
<sequence length="673" mass="76893">MLITHKKIFYINSHNRISGTNSKFKYNIIYYPQDRFDRVALLQAAIPKSFYTVGRGLNTFELIEDDQSTIISIPVGNYSRKSLQDTFEKQLNALSPNNVKYAINWPTSQQPNTGKYIFTCASTRDIQPIFSFTNQLFRHLGFNKDSTNKFNNNILESTNVINLQSDNVLFIHSDLCSNGDDDILQEVYSAAGNADFSNIHWQNYDVESYSKQLVSNTKTSFTIYLTDQDGNEVNLNGIYRIYRIKKMEQAISNQFDYRQMVGSGPQYEYTRVYPQAGATQTAVYQGGNDTIFEIPPTKAFNLSRSWFQFTFTLPATNAKFGFVFTDFIPFFRQIQVFTRGGTYLMDHTNFHLHSKMVTKINKKLNNTLNTFNSAVNTANQSYIPCYSCNTLVNMNPRYDGTSCDRAFTEPDYLSSGFAANTAVNLNICLVRITKYWFWCRCLSYSSTNPVALTAPAGPNVQGMEIHLAVEKRFDIIQNLQQKIANSEGFSLLIPYCYTTTASLTGTNQPVSLRLNRLNGITLERIYHSLFVTASVANSAIYNNNVAATNLEHFYTNINNTRRMQYDYYPIVNDDYKALRDKLIDSTIQTPNIHNYNWCWLDRFDDGSFGLLDENIVSGIDLNLGEVKWDFIAFLSVATNLTHQSTVVCNRRLVITSNGLTLIWNTSYWGCVHN</sequence>
<dbReference type="KEGG" id="dfa:DFA_06759"/>
<dbReference type="EMBL" id="GL883020">
    <property type="protein sequence ID" value="EGG18092.1"/>
    <property type="molecule type" value="Genomic_DNA"/>
</dbReference>
<dbReference type="OMA" id="HSDICTN"/>
<dbReference type="OrthoDB" id="17086at2759"/>
<dbReference type="AlphaFoldDB" id="F4Q272"/>
<reference evidence="2" key="1">
    <citation type="journal article" date="2011" name="Genome Res.">
        <title>Phylogeny-wide analysis of social amoeba genomes highlights ancient origins for complex intercellular communication.</title>
        <authorList>
            <person name="Heidel A.J."/>
            <person name="Lawal H.M."/>
            <person name="Felder M."/>
            <person name="Schilde C."/>
            <person name="Helps N.R."/>
            <person name="Tunggal B."/>
            <person name="Rivero F."/>
            <person name="John U."/>
            <person name="Schleicher M."/>
            <person name="Eichinger L."/>
            <person name="Platzer M."/>
            <person name="Noegel A.A."/>
            <person name="Schaap P."/>
            <person name="Gloeckner G."/>
        </authorList>
    </citation>
    <scope>NUCLEOTIDE SEQUENCE [LARGE SCALE GENOMIC DNA]</scope>
    <source>
        <strain evidence="2">SH3</strain>
    </source>
</reference>
<organism evidence="1 2">
    <name type="scientific">Cavenderia fasciculata</name>
    <name type="common">Slime mold</name>
    <name type="synonym">Dictyostelium fasciculatum</name>
    <dbReference type="NCBI Taxonomy" id="261658"/>
    <lineage>
        <taxon>Eukaryota</taxon>
        <taxon>Amoebozoa</taxon>
        <taxon>Evosea</taxon>
        <taxon>Eumycetozoa</taxon>
        <taxon>Dictyostelia</taxon>
        <taxon>Acytosteliales</taxon>
        <taxon>Cavenderiaceae</taxon>
        <taxon>Cavenderia</taxon>
    </lineage>
</organism>
<dbReference type="GeneID" id="14870042"/>
<proteinExistence type="predicted"/>
<protein>
    <submittedName>
        <fullName evidence="1">Uncharacterized protein</fullName>
    </submittedName>
</protein>
<evidence type="ECO:0000313" key="2">
    <source>
        <dbReference type="Proteomes" id="UP000007797"/>
    </source>
</evidence>